<keyword evidence="7" id="KW-0436">Ligase</keyword>
<dbReference type="PANTHER" id="PTHR37422">
    <property type="entry name" value="TEICHURONIC ACID BIOSYNTHESIS PROTEIN TUAE"/>
    <property type="match status" value="1"/>
</dbReference>
<keyword evidence="3 5" id="KW-1133">Transmembrane helix</keyword>
<proteinExistence type="predicted"/>
<feature type="transmembrane region" description="Helical" evidence="5">
    <location>
        <begin position="6"/>
        <end position="26"/>
    </location>
</feature>
<dbReference type="InterPro" id="IPR051533">
    <property type="entry name" value="WaaL-like"/>
</dbReference>
<dbReference type="Pfam" id="PF04932">
    <property type="entry name" value="Wzy_C"/>
    <property type="match status" value="1"/>
</dbReference>
<dbReference type="InterPro" id="IPR007016">
    <property type="entry name" value="O-antigen_ligase-rel_domated"/>
</dbReference>
<evidence type="ECO:0000313" key="8">
    <source>
        <dbReference type="Proteomes" id="UP000190105"/>
    </source>
</evidence>
<evidence type="ECO:0000259" key="6">
    <source>
        <dbReference type="Pfam" id="PF04932"/>
    </source>
</evidence>
<feature type="transmembrane region" description="Helical" evidence="5">
    <location>
        <begin position="62"/>
        <end position="82"/>
    </location>
</feature>
<feature type="domain" description="O-antigen ligase-related" evidence="6">
    <location>
        <begin position="176"/>
        <end position="312"/>
    </location>
</feature>
<dbReference type="STRING" id="1147123.SAMN05443428_13713"/>
<keyword evidence="8" id="KW-1185">Reference proteome</keyword>
<dbReference type="GO" id="GO:0016020">
    <property type="term" value="C:membrane"/>
    <property type="evidence" value="ECO:0007669"/>
    <property type="project" value="UniProtKB-SubCell"/>
</dbReference>
<keyword evidence="4 5" id="KW-0472">Membrane</keyword>
<dbReference type="Proteomes" id="UP000190105">
    <property type="component" value="Unassembled WGS sequence"/>
</dbReference>
<dbReference type="AlphaFoldDB" id="A0A1T4YD68"/>
<evidence type="ECO:0000256" key="2">
    <source>
        <dbReference type="ARBA" id="ARBA00022692"/>
    </source>
</evidence>
<name>A0A1T4YD68_9CLOT</name>
<accession>A0A1T4YD68</accession>
<evidence type="ECO:0000256" key="5">
    <source>
        <dbReference type="SAM" id="Phobius"/>
    </source>
</evidence>
<feature type="transmembrane region" description="Helical" evidence="5">
    <location>
        <begin position="94"/>
        <end position="116"/>
    </location>
</feature>
<feature type="transmembrane region" description="Helical" evidence="5">
    <location>
        <begin position="212"/>
        <end position="229"/>
    </location>
</feature>
<dbReference type="PANTHER" id="PTHR37422:SF13">
    <property type="entry name" value="LIPOPOLYSACCHARIDE BIOSYNTHESIS PROTEIN PA4999-RELATED"/>
    <property type="match status" value="1"/>
</dbReference>
<feature type="transmembrane region" description="Helical" evidence="5">
    <location>
        <begin position="146"/>
        <end position="162"/>
    </location>
</feature>
<dbReference type="RefSeq" id="WP_078697744.1">
    <property type="nucleotide sequence ID" value="NZ_FUYH01000037.1"/>
</dbReference>
<sequence>MFASLLLIVISPYTAFIPVIYISYLMIKGKYTLKRNPWNGGLLVLFVWSFIVGIINKSLLSSLLSLAFLLYFCLSVFIENQYNSEYKIEGLLKLLLKISVFSAVLGILEKISFAFWSNPLWAKLIMCPPWATKNHRVYSTFGNPNVAGAWFSCMILLCIYFLNKSGKKRNYLYYIALSLFITALILTGSRGAAIGLLSGVFVYFSLNKNKQSFRFLLLASLIIGIIMYAPSIVPSLKNIFGHELDNSIDSRQAIWDGCYKMFQLKPLTGWGLLGVYDYGTYFINYHLREVHAHNIWITIATTLGIVGLTVFIYMKMYIFEGIRLLYNENCKLVSLLSAIQAAILVHGIVDFTIMAPQMGIMFIISSSMISSLSMQYSDATVNNPVPAYNSLL</sequence>
<gene>
    <name evidence="7" type="ORF">SAMN05443428_13713</name>
</gene>
<reference evidence="8" key="1">
    <citation type="submission" date="2017-02" db="EMBL/GenBank/DDBJ databases">
        <authorList>
            <person name="Varghese N."/>
            <person name="Submissions S."/>
        </authorList>
    </citation>
    <scope>NUCLEOTIDE SEQUENCE [LARGE SCALE GENOMIC DNA]</scope>
    <source>
        <strain evidence="8">USBA 833</strain>
    </source>
</reference>
<dbReference type="OrthoDB" id="2986203at2"/>
<feature type="transmembrane region" description="Helical" evidence="5">
    <location>
        <begin position="295"/>
        <end position="318"/>
    </location>
</feature>
<evidence type="ECO:0000313" key="7">
    <source>
        <dbReference type="EMBL" id="SKA99650.1"/>
    </source>
</evidence>
<evidence type="ECO:0000256" key="3">
    <source>
        <dbReference type="ARBA" id="ARBA00022989"/>
    </source>
</evidence>
<organism evidence="7 8">
    <name type="scientific">Caloramator quimbayensis</name>
    <dbReference type="NCBI Taxonomy" id="1147123"/>
    <lineage>
        <taxon>Bacteria</taxon>
        <taxon>Bacillati</taxon>
        <taxon>Bacillota</taxon>
        <taxon>Clostridia</taxon>
        <taxon>Eubacteriales</taxon>
        <taxon>Clostridiaceae</taxon>
        <taxon>Caloramator</taxon>
    </lineage>
</organism>
<evidence type="ECO:0000256" key="4">
    <source>
        <dbReference type="ARBA" id="ARBA00023136"/>
    </source>
</evidence>
<feature type="transmembrane region" description="Helical" evidence="5">
    <location>
        <begin position="338"/>
        <end position="364"/>
    </location>
</feature>
<feature type="transmembrane region" description="Helical" evidence="5">
    <location>
        <begin position="38"/>
        <end position="56"/>
    </location>
</feature>
<evidence type="ECO:0000256" key="1">
    <source>
        <dbReference type="ARBA" id="ARBA00004141"/>
    </source>
</evidence>
<protein>
    <submittedName>
        <fullName evidence="7">O-antigen ligase</fullName>
    </submittedName>
</protein>
<dbReference type="EMBL" id="FUYH01000037">
    <property type="protein sequence ID" value="SKA99650.1"/>
    <property type="molecule type" value="Genomic_DNA"/>
</dbReference>
<feature type="transmembrane region" description="Helical" evidence="5">
    <location>
        <begin position="174"/>
        <end position="206"/>
    </location>
</feature>
<dbReference type="GO" id="GO:0016874">
    <property type="term" value="F:ligase activity"/>
    <property type="evidence" value="ECO:0007669"/>
    <property type="project" value="UniProtKB-KW"/>
</dbReference>
<comment type="subcellular location">
    <subcellularLocation>
        <location evidence="1">Membrane</location>
        <topology evidence="1">Multi-pass membrane protein</topology>
    </subcellularLocation>
</comment>
<keyword evidence="2 5" id="KW-0812">Transmembrane</keyword>